<evidence type="ECO:0000313" key="9">
    <source>
        <dbReference type="Proteomes" id="UP001206895"/>
    </source>
</evidence>
<evidence type="ECO:0000313" key="8">
    <source>
        <dbReference type="EMBL" id="MCP2177515.1"/>
    </source>
</evidence>
<dbReference type="SUPFAM" id="SSF103473">
    <property type="entry name" value="MFS general substrate transporter"/>
    <property type="match status" value="1"/>
</dbReference>
<keyword evidence="3 6" id="KW-0812">Transmembrane</keyword>
<feature type="transmembrane region" description="Helical" evidence="6">
    <location>
        <begin position="199"/>
        <end position="218"/>
    </location>
</feature>
<proteinExistence type="predicted"/>
<name>A0ABT1HHY4_9NOCA</name>
<dbReference type="InterPro" id="IPR036259">
    <property type="entry name" value="MFS_trans_sf"/>
</dbReference>
<feature type="transmembrane region" description="Helical" evidence="6">
    <location>
        <begin position="270"/>
        <end position="291"/>
    </location>
</feature>
<dbReference type="InterPro" id="IPR011701">
    <property type="entry name" value="MFS"/>
</dbReference>
<feature type="transmembrane region" description="Helical" evidence="6">
    <location>
        <begin position="137"/>
        <end position="159"/>
    </location>
</feature>
<evidence type="ECO:0000256" key="1">
    <source>
        <dbReference type="ARBA" id="ARBA00004651"/>
    </source>
</evidence>
<feature type="transmembrane region" description="Helical" evidence="6">
    <location>
        <begin position="303"/>
        <end position="321"/>
    </location>
</feature>
<feature type="transmembrane region" description="Helical" evidence="6">
    <location>
        <begin position="333"/>
        <end position="351"/>
    </location>
</feature>
<dbReference type="PANTHER" id="PTHR23501">
    <property type="entry name" value="MAJOR FACILITATOR SUPERFAMILY"/>
    <property type="match status" value="1"/>
</dbReference>
<comment type="subcellular location">
    <subcellularLocation>
        <location evidence="1">Cell membrane</location>
        <topology evidence="1">Multi-pass membrane protein</topology>
    </subcellularLocation>
</comment>
<feature type="transmembrane region" description="Helical" evidence="6">
    <location>
        <begin position="12"/>
        <end position="39"/>
    </location>
</feature>
<evidence type="ECO:0000256" key="2">
    <source>
        <dbReference type="ARBA" id="ARBA00022448"/>
    </source>
</evidence>
<protein>
    <submittedName>
        <fullName evidence="8">Drug resistance transporter, EmrB/QacA subfamily</fullName>
    </submittedName>
</protein>
<feature type="transmembrane region" description="Helical" evidence="6">
    <location>
        <begin position="104"/>
        <end position="125"/>
    </location>
</feature>
<dbReference type="RefSeq" id="WP_253662443.1">
    <property type="nucleotide sequence ID" value="NZ_BAAAJQ010000001.1"/>
</dbReference>
<feature type="transmembrane region" description="Helical" evidence="6">
    <location>
        <begin position="435"/>
        <end position="453"/>
    </location>
</feature>
<keyword evidence="5 6" id="KW-0472">Membrane</keyword>
<evidence type="ECO:0000256" key="5">
    <source>
        <dbReference type="ARBA" id="ARBA00023136"/>
    </source>
</evidence>
<keyword evidence="4 6" id="KW-1133">Transmembrane helix</keyword>
<dbReference type="PRINTS" id="PR01036">
    <property type="entry name" value="TCRTETB"/>
</dbReference>
<dbReference type="InterPro" id="IPR020846">
    <property type="entry name" value="MFS_dom"/>
</dbReference>
<feature type="transmembrane region" description="Helical" evidence="6">
    <location>
        <begin position="230"/>
        <end position="249"/>
    </location>
</feature>
<feature type="domain" description="Major facilitator superfamily (MFS) profile" evidence="7">
    <location>
        <begin position="13"/>
        <end position="460"/>
    </location>
</feature>
<organism evidence="8 9">
    <name type="scientific">Williamsia maris</name>
    <dbReference type="NCBI Taxonomy" id="72806"/>
    <lineage>
        <taxon>Bacteria</taxon>
        <taxon>Bacillati</taxon>
        <taxon>Actinomycetota</taxon>
        <taxon>Actinomycetes</taxon>
        <taxon>Mycobacteriales</taxon>
        <taxon>Nocardiaceae</taxon>
        <taxon>Williamsia</taxon>
    </lineage>
</organism>
<dbReference type="Gene3D" id="1.20.1250.20">
    <property type="entry name" value="MFS general substrate transporter like domains"/>
    <property type="match status" value="1"/>
</dbReference>
<evidence type="ECO:0000256" key="4">
    <source>
        <dbReference type="ARBA" id="ARBA00022989"/>
    </source>
</evidence>
<dbReference type="PROSITE" id="PS50850">
    <property type="entry name" value="MFS"/>
    <property type="match status" value="1"/>
</dbReference>
<dbReference type="EMBL" id="JAMTCJ010000003">
    <property type="protein sequence ID" value="MCP2177515.1"/>
    <property type="molecule type" value="Genomic_DNA"/>
</dbReference>
<feature type="transmembrane region" description="Helical" evidence="6">
    <location>
        <begin position="78"/>
        <end position="98"/>
    </location>
</feature>
<reference evidence="8 9" key="1">
    <citation type="submission" date="2022-06" db="EMBL/GenBank/DDBJ databases">
        <title>Genomic Encyclopedia of Archaeal and Bacterial Type Strains, Phase II (KMG-II): from individual species to whole genera.</title>
        <authorList>
            <person name="Goeker M."/>
        </authorList>
    </citation>
    <scope>NUCLEOTIDE SEQUENCE [LARGE SCALE GENOMIC DNA]</scope>
    <source>
        <strain evidence="8 9">DSM 44693</strain>
    </source>
</reference>
<feature type="transmembrane region" description="Helical" evidence="6">
    <location>
        <begin position="357"/>
        <end position="383"/>
    </location>
</feature>
<evidence type="ECO:0000256" key="6">
    <source>
        <dbReference type="SAM" id="Phobius"/>
    </source>
</evidence>
<dbReference type="Gene3D" id="1.20.1720.10">
    <property type="entry name" value="Multidrug resistance protein D"/>
    <property type="match status" value="1"/>
</dbReference>
<evidence type="ECO:0000259" key="7">
    <source>
        <dbReference type="PROSITE" id="PS50850"/>
    </source>
</evidence>
<keyword evidence="9" id="KW-1185">Reference proteome</keyword>
<evidence type="ECO:0000256" key="3">
    <source>
        <dbReference type="ARBA" id="ARBA00022692"/>
    </source>
</evidence>
<feature type="transmembrane region" description="Helical" evidence="6">
    <location>
        <begin position="165"/>
        <end position="187"/>
    </location>
</feature>
<dbReference type="Proteomes" id="UP001206895">
    <property type="component" value="Unassembled WGS sequence"/>
</dbReference>
<gene>
    <name evidence="8" type="ORF">LX13_003343</name>
</gene>
<feature type="transmembrane region" description="Helical" evidence="6">
    <location>
        <begin position="404"/>
        <end position="423"/>
    </location>
</feature>
<dbReference type="PANTHER" id="PTHR23501:SF1">
    <property type="entry name" value="TRANSPORT PROTEIN HSRA-RELATED"/>
    <property type="match status" value="1"/>
</dbReference>
<sequence>MSAADRPEFPRGVALLVAATLFMEILDGTVLVTALPAIARDLAVSTFDVGIAISAYLITVAVVIPVSGWVVDRFTARPVYLCAIALFAASSIGCALSVSLPMLVGMRVLQGVGGALMVPVGRLVVLRAVGKPGLVRAIAWLTWPALVAPVVAPLLGGLITSQAGWRWIFAINVPIGVIGLLVGIRLMPRSVRPTTPRPLDVVGAALVVVSVTAGMVALDAVRVGSVSWTVLAPSALTCAVGVVAAWRHLSASSAPLLGLGVLRVPTFTSVLTFGSCYRAVISAVPFLLPLMFQLRFGWSPTEAGAAVTALFAGNVLVKPVTTPLMRVMGIRRLLLCTIGASVAVLGVVAAVGPDTPWWMTAAVLVVSGALRSIGFTAYNTLAFADVNDSDLVDANTLHASAQELFAGVGVGIAVVALSVGSGIEHLLPFPAGEFGAAYVLLAALLAVCGVGAARLPQAAAAHVTARC</sequence>
<accession>A0ABT1HHY4</accession>
<feature type="transmembrane region" description="Helical" evidence="6">
    <location>
        <begin position="51"/>
        <end position="71"/>
    </location>
</feature>
<comment type="caution">
    <text evidence="8">The sequence shown here is derived from an EMBL/GenBank/DDBJ whole genome shotgun (WGS) entry which is preliminary data.</text>
</comment>
<keyword evidence="2" id="KW-0813">Transport</keyword>
<dbReference type="Pfam" id="PF07690">
    <property type="entry name" value="MFS_1"/>
    <property type="match status" value="1"/>
</dbReference>